<evidence type="ECO:0000256" key="4">
    <source>
        <dbReference type="ARBA" id="ARBA00022801"/>
    </source>
</evidence>
<dbReference type="InterPro" id="IPR009003">
    <property type="entry name" value="Peptidase_S1_PA"/>
</dbReference>
<keyword evidence="11" id="KW-1185">Reference proteome</keyword>
<dbReference type="OrthoDB" id="10059102at2759"/>
<dbReference type="InterPro" id="IPR050127">
    <property type="entry name" value="Serine_Proteases_S1"/>
</dbReference>
<dbReference type="EMBL" id="CAJNOJ010000039">
    <property type="protein sequence ID" value="CAF0925404.1"/>
    <property type="molecule type" value="Genomic_DNA"/>
</dbReference>
<evidence type="ECO:0000256" key="1">
    <source>
        <dbReference type="ARBA" id="ARBA00004613"/>
    </source>
</evidence>
<evidence type="ECO:0000256" key="7">
    <source>
        <dbReference type="RuleBase" id="RU363034"/>
    </source>
</evidence>
<dbReference type="GO" id="GO:0004252">
    <property type="term" value="F:serine-type endopeptidase activity"/>
    <property type="evidence" value="ECO:0007669"/>
    <property type="project" value="InterPro"/>
</dbReference>
<evidence type="ECO:0000256" key="2">
    <source>
        <dbReference type="ARBA" id="ARBA00022525"/>
    </source>
</evidence>
<dbReference type="Pfam" id="PF00089">
    <property type="entry name" value="Trypsin"/>
    <property type="match status" value="1"/>
</dbReference>
<keyword evidence="5 7" id="KW-0720">Serine protease</keyword>
<keyword evidence="2" id="KW-0964">Secreted</keyword>
<evidence type="ECO:0000259" key="8">
    <source>
        <dbReference type="PROSITE" id="PS50240"/>
    </source>
</evidence>
<comment type="caution">
    <text evidence="9">The sequence shown here is derived from an EMBL/GenBank/DDBJ whole genome shotgun (WGS) entry which is preliminary data.</text>
</comment>
<sequence length="444" mass="50913">MSSKSSAEEHGKWRDHSECKCAKSDKKAYNICLIEVSISNFFTRVLADLATLTLGDPLVHLAVQCEYRCSRCDQTEYYTFEFSKVGKEARCGAYDRAYTVESCKHEMSLKKLEQIWSDTWPNTTGDDYDTLERNCLSNSIVVDNETKYLRLIQITISMEHIKRFFSLFIIVIHLIHINQSLGNATKQETRLKRIRRIIRGHLAKPGQLPYQVSINNNGDHFCGGALIHEKWVLSAAHCLKYFTSIQNFYAVMGAIYLDQTDTEHVQISRIAAHFPFPRYDPWGDPSNGNITRNDHDLVLLKLQTRARFSTRVRPIRLPNRTNNQISSEQMHQCIVSGFGTIKDTRQSHILKYLTVPIVEREQCARGHRPKRIKDFHICAGYWHGGSDACNGDSGGPLACYINDKPVLIGIVSWGVECARHGTYGVYTRVSRYIRWINQTIERNS</sequence>
<accession>A0A814BAG2</accession>
<dbReference type="GO" id="GO:0005615">
    <property type="term" value="C:extracellular space"/>
    <property type="evidence" value="ECO:0007669"/>
    <property type="project" value="TreeGrafter"/>
</dbReference>
<dbReference type="PROSITE" id="PS00134">
    <property type="entry name" value="TRYPSIN_HIS"/>
    <property type="match status" value="1"/>
</dbReference>
<dbReference type="InterPro" id="IPR043504">
    <property type="entry name" value="Peptidase_S1_PA_chymotrypsin"/>
</dbReference>
<evidence type="ECO:0000313" key="9">
    <source>
        <dbReference type="EMBL" id="CAF0925404.1"/>
    </source>
</evidence>
<name>A0A814BAG2_ADIRI</name>
<dbReference type="InterPro" id="IPR018114">
    <property type="entry name" value="TRYPSIN_HIS"/>
</dbReference>
<keyword evidence="6" id="KW-1015">Disulfide bond</keyword>
<dbReference type="SMART" id="SM00020">
    <property type="entry name" value="Tryp_SPc"/>
    <property type="match status" value="1"/>
</dbReference>
<gene>
    <name evidence="9" type="ORF">EDS130_LOCUS10997</name>
    <name evidence="10" type="ORF">XAT740_LOCUS9880</name>
</gene>
<comment type="subcellular location">
    <subcellularLocation>
        <location evidence="1">Secreted</location>
    </subcellularLocation>
</comment>
<dbReference type="AlphaFoldDB" id="A0A814BAG2"/>
<protein>
    <recommendedName>
        <fullName evidence="8">Peptidase S1 domain-containing protein</fullName>
    </recommendedName>
</protein>
<dbReference type="PANTHER" id="PTHR24264:SF15">
    <property type="entry name" value="RIKEN CDNA 2210010C04 GENE"/>
    <property type="match status" value="1"/>
</dbReference>
<dbReference type="PANTHER" id="PTHR24264">
    <property type="entry name" value="TRYPSIN-RELATED"/>
    <property type="match status" value="1"/>
</dbReference>
<dbReference type="GO" id="GO:0006508">
    <property type="term" value="P:proteolysis"/>
    <property type="evidence" value="ECO:0007669"/>
    <property type="project" value="UniProtKB-KW"/>
</dbReference>
<evidence type="ECO:0000313" key="12">
    <source>
        <dbReference type="Proteomes" id="UP000663852"/>
    </source>
</evidence>
<dbReference type="Proteomes" id="UP000663852">
    <property type="component" value="Unassembled WGS sequence"/>
</dbReference>
<keyword evidence="3 7" id="KW-0645">Protease</keyword>
<evidence type="ECO:0000256" key="3">
    <source>
        <dbReference type="ARBA" id="ARBA00022670"/>
    </source>
</evidence>
<dbReference type="InterPro" id="IPR033116">
    <property type="entry name" value="TRYPSIN_SER"/>
</dbReference>
<evidence type="ECO:0000313" key="10">
    <source>
        <dbReference type="EMBL" id="CAF0936605.1"/>
    </source>
</evidence>
<reference evidence="9" key="1">
    <citation type="submission" date="2021-02" db="EMBL/GenBank/DDBJ databases">
        <authorList>
            <person name="Nowell W R."/>
        </authorList>
    </citation>
    <scope>NUCLEOTIDE SEQUENCE</scope>
</reference>
<dbReference type="PROSITE" id="PS50240">
    <property type="entry name" value="TRYPSIN_DOM"/>
    <property type="match status" value="1"/>
</dbReference>
<organism evidence="9 12">
    <name type="scientific">Adineta ricciae</name>
    <name type="common">Rotifer</name>
    <dbReference type="NCBI Taxonomy" id="249248"/>
    <lineage>
        <taxon>Eukaryota</taxon>
        <taxon>Metazoa</taxon>
        <taxon>Spiralia</taxon>
        <taxon>Gnathifera</taxon>
        <taxon>Rotifera</taxon>
        <taxon>Eurotatoria</taxon>
        <taxon>Bdelloidea</taxon>
        <taxon>Adinetida</taxon>
        <taxon>Adinetidae</taxon>
        <taxon>Adineta</taxon>
    </lineage>
</organism>
<dbReference type="CDD" id="cd00190">
    <property type="entry name" value="Tryp_SPc"/>
    <property type="match status" value="1"/>
</dbReference>
<dbReference type="PRINTS" id="PR00722">
    <property type="entry name" value="CHYMOTRYPSIN"/>
</dbReference>
<dbReference type="Gene3D" id="2.40.10.10">
    <property type="entry name" value="Trypsin-like serine proteases"/>
    <property type="match status" value="1"/>
</dbReference>
<dbReference type="InterPro" id="IPR001314">
    <property type="entry name" value="Peptidase_S1A"/>
</dbReference>
<evidence type="ECO:0000256" key="6">
    <source>
        <dbReference type="ARBA" id="ARBA00023157"/>
    </source>
</evidence>
<evidence type="ECO:0000313" key="11">
    <source>
        <dbReference type="Proteomes" id="UP000663828"/>
    </source>
</evidence>
<feature type="domain" description="Peptidase S1" evidence="8">
    <location>
        <begin position="197"/>
        <end position="441"/>
    </location>
</feature>
<dbReference type="InterPro" id="IPR001254">
    <property type="entry name" value="Trypsin_dom"/>
</dbReference>
<proteinExistence type="predicted"/>
<dbReference type="PROSITE" id="PS00135">
    <property type="entry name" value="TRYPSIN_SER"/>
    <property type="match status" value="1"/>
</dbReference>
<dbReference type="Proteomes" id="UP000663828">
    <property type="component" value="Unassembled WGS sequence"/>
</dbReference>
<keyword evidence="4 7" id="KW-0378">Hydrolase</keyword>
<dbReference type="SUPFAM" id="SSF50494">
    <property type="entry name" value="Trypsin-like serine proteases"/>
    <property type="match status" value="1"/>
</dbReference>
<evidence type="ECO:0000256" key="5">
    <source>
        <dbReference type="ARBA" id="ARBA00022825"/>
    </source>
</evidence>
<dbReference type="FunFam" id="2.40.10.10:FF:000003">
    <property type="entry name" value="Transmembrane serine protease 3"/>
    <property type="match status" value="1"/>
</dbReference>
<dbReference type="EMBL" id="CAJNOR010000515">
    <property type="protein sequence ID" value="CAF0936605.1"/>
    <property type="molecule type" value="Genomic_DNA"/>
</dbReference>